<feature type="binding site" evidence="11">
    <location>
        <begin position="128"/>
        <end position="134"/>
    </location>
    <ligand>
        <name>ATP</name>
        <dbReference type="ChEBI" id="CHEBI:30616"/>
    </ligand>
</feature>
<dbReference type="NCBIfam" id="TIGR00131">
    <property type="entry name" value="gal_kin"/>
    <property type="match status" value="1"/>
</dbReference>
<feature type="binding site" evidence="11">
    <location>
        <position position="71"/>
    </location>
    <ligand>
        <name>ATP</name>
        <dbReference type="ChEBI" id="CHEBI:30616"/>
    </ligand>
</feature>
<feature type="domain" description="Galactokinase N-terminal" evidence="15">
    <location>
        <begin position="22"/>
        <end position="59"/>
    </location>
</feature>
<dbReference type="GO" id="GO:0005524">
    <property type="term" value="F:ATP binding"/>
    <property type="evidence" value="ECO:0007669"/>
    <property type="project" value="UniProtKB-UniRule"/>
</dbReference>
<comment type="similarity">
    <text evidence="1 11">Belongs to the GHMP kinase family. GalK subfamily.</text>
</comment>
<dbReference type="InterPro" id="IPR019539">
    <property type="entry name" value="GalKase_N"/>
</dbReference>
<evidence type="ECO:0000259" key="14">
    <source>
        <dbReference type="Pfam" id="PF08544"/>
    </source>
</evidence>
<dbReference type="InterPro" id="IPR000705">
    <property type="entry name" value="Galactokinase"/>
</dbReference>
<dbReference type="InterPro" id="IPR006203">
    <property type="entry name" value="GHMP_knse_ATP-bd_CS"/>
</dbReference>
<keyword evidence="9 11" id="KW-0299">Galactose metabolism</keyword>
<dbReference type="Pfam" id="PF00288">
    <property type="entry name" value="GHMP_kinases_N"/>
    <property type="match status" value="1"/>
</dbReference>
<dbReference type="PROSITE" id="PS00106">
    <property type="entry name" value="GALACTOKINASE"/>
    <property type="match status" value="1"/>
</dbReference>
<dbReference type="GO" id="GO:0005829">
    <property type="term" value="C:cytosol"/>
    <property type="evidence" value="ECO:0007669"/>
    <property type="project" value="TreeGrafter"/>
</dbReference>
<dbReference type="InterPro" id="IPR006206">
    <property type="entry name" value="Mevalonate/galactokinase"/>
</dbReference>
<dbReference type="FunFam" id="3.30.230.10:FF:000017">
    <property type="entry name" value="Galactokinase"/>
    <property type="match status" value="1"/>
</dbReference>
<dbReference type="InterPro" id="IPR022963">
    <property type="entry name" value="Galactokinase_bac"/>
</dbReference>
<dbReference type="GO" id="GO:0000287">
    <property type="term" value="F:magnesium ion binding"/>
    <property type="evidence" value="ECO:0007669"/>
    <property type="project" value="UniProtKB-UniRule"/>
</dbReference>
<dbReference type="OrthoDB" id="250531at2"/>
<keyword evidence="6 11" id="KW-0418">Kinase</keyword>
<evidence type="ECO:0000256" key="5">
    <source>
        <dbReference type="ARBA" id="ARBA00022741"/>
    </source>
</evidence>
<dbReference type="Gene3D" id="3.30.70.890">
    <property type="entry name" value="GHMP kinase, C-terminal domain"/>
    <property type="match status" value="1"/>
</dbReference>
<evidence type="ECO:0000313" key="16">
    <source>
        <dbReference type="EMBL" id="PYZ99139.1"/>
    </source>
</evidence>
<evidence type="ECO:0000256" key="3">
    <source>
        <dbReference type="ARBA" id="ARBA00022679"/>
    </source>
</evidence>
<keyword evidence="7 11" id="KW-0067">ATP-binding</keyword>
<reference evidence="16 17" key="1">
    <citation type="submission" date="2017-10" db="EMBL/GenBank/DDBJ databases">
        <title>Bacillus sp. nov., a halophilic bacterium isolated from a Yangshapao Lake.</title>
        <authorList>
            <person name="Wang H."/>
        </authorList>
    </citation>
    <scope>NUCLEOTIDE SEQUENCE [LARGE SCALE GENOMIC DNA]</scope>
    <source>
        <strain evidence="16 17">YSP-3</strain>
    </source>
</reference>
<protein>
    <recommendedName>
        <fullName evidence="11 12">Galactokinase</fullName>
        <ecNumber evidence="11 12">2.7.1.6</ecNumber>
    </recommendedName>
    <alternativeName>
        <fullName evidence="11">Galactose kinase</fullName>
    </alternativeName>
</protein>
<keyword evidence="3 11" id="KW-0808">Transferase</keyword>
<comment type="caution">
    <text evidence="16">The sequence shown here is derived from an EMBL/GenBank/DDBJ whole genome shotgun (WGS) entry which is preliminary data.</text>
</comment>
<dbReference type="RefSeq" id="WP_110519648.1">
    <property type="nucleotide sequence ID" value="NZ_PDOF01000001.1"/>
</dbReference>
<evidence type="ECO:0000256" key="12">
    <source>
        <dbReference type="NCBIfam" id="TIGR00131"/>
    </source>
</evidence>
<dbReference type="InterPro" id="IPR036554">
    <property type="entry name" value="GHMP_kinase_C_sf"/>
</dbReference>
<feature type="active site" description="Proton acceptor" evidence="11">
    <location>
        <position position="178"/>
    </location>
</feature>
<feature type="site" description="Transition state stabilizer" evidence="11">
    <location>
        <position position="31"/>
    </location>
</feature>
<proteinExistence type="inferred from homology"/>
<dbReference type="GO" id="GO:0006012">
    <property type="term" value="P:galactose metabolic process"/>
    <property type="evidence" value="ECO:0007669"/>
    <property type="project" value="UniProtKB-UniRule"/>
</dbReference>
<dbReference type="InterPro" id="IPR014721">
    <property type="entry name" value="Ribsml_uS5_D2-typ_fold_subgr"/>
</dbReference>
<comment type="function">
    <text evidence="11">Catalyzes the transfer of the gamma-phosphate of ATP to D-galactose to form alpha-D-galactose-1-phosphate (Gal-1-P).</text>
</comment>
<dbReference type="SUPFAM" id="SSF55060">
    <property type="entry name" value="GHMP Kinase, C-terminal domain"/>
    <property type="match status" value="1"/>
</dbReference>
<dbReference type="PRINTS" id="PR00473">
    <property type="entry name" value="GALCTOKINASE"/>
</dbReference>
<dbReference type="Gene3D" id="3.30.230.10">
    <property type="match status" value="1"/>
</dbReference>
<feature type="binding site" evidence="11">
    <location>
        <position position="228"/>
    </location>
    <ligand>
        <name>substrate</name>
    </ligand>
</feature>
<evidence type="ECO:0000256" key="11">
    <source>
        <dbReference type="HAMAP-Rule" id="MF_00246"/>
    </source>
</evidence>
<dbReference type="PIRSF" id="PIRSF000530">
    <property type="entry name" value="Galactokinase"/>
    <property type="match status" value="1"/>
</dbReference>
<evidence type="ECO:0000256" key="8">
    <source>
        <dbReference type="ARBA" id="ARBA00022842"/>
    </source>
</evidence>
<dbReference type="Pfam" id="PF10509">
    <property type="entry name" value="GalKase_gal_bdg"/>
    <property type="match status" value="1"/>
</dbReference>
<feature type="binding site" evidence="11">
    <location>
        <position position="166"/>
    </location>
    <ligand>
        <name>Mg(2+)</name>
        <dbReference type="ChEBI" id="CHEBI:18420"/>
    </ligand>
</feature>
<feature type="binding site" evidence="11">
    <location>
        <position position="134"/>
    </location>
    <ligand>
        <name>Mg(2+)</name>
        <dbReference type="ChEBI" id="CHEBI:18420"/>
    </ligand>
</feature>
<evidence type="ECO:0000256" key="7">
    <source>
        <dbReference type="ARBA" id="ARBA00022840"/>
    </source>
</evidence>
<dbReference type="EC" id="2.7.1.6" evidence="11 12"/>
<dbReference type="PROSITE" id="PS00627">
    <property type="entry name" value="GHMP_KINASES_ATP"/>
    <property type="match status" value="1"/>
</dbReference>
<dbReference type="Pfam" id="PF08544">
    <property type="entry name" value="GHMP_kinases_C"/>
    <property type="match status" value="1"/>
</dbReference>
<keyword evidence="17" id="KW-1185">Reference proteome</keyword>
<evidence type="ECO:0000256" key="4">
    <source>
        <dbReference type="ARBA" id="ARBA00022723"/>
    </source>
</evidence>
<evidence type="ECO:0000256" key="1">
    <source>
        <dbReference type="ARBA" id="ARBA00006566"/>
    </source>
</evidence>
<dbReference type="SUPFAM" id="SSF54211">
    <property type="entry name" value="Ribosomal protein S5 domain 2-like"/>
    <property type="match status" value="1"/>
</dbReference>
<dbReference type="PANTHER" id="PTHR10457:SF7">
    <property type="entry name" value="GALACTOKINASE-RELATED"/>
    <property type="match status" value="1"/>
</dbReference>
<evidence type="ECO:0000256" key="2">
    <source>
        <dbReference type="ARBA" id="ARBA00022490"/>
    </source>
</evidence>
<comment type="subcellular location">
    <subcellularLocation>
        <location evidence="11">Cytoplasm</location>
    </subcellularLocation>
</comment>
<dbReference type="InterPro" id="IPR006204">
    <property type="entry name" value="GHMP_kinase_N_dom"/>
</dbReference>
<dbReference type="EMBL" id="PDOF01000001">
    <property type="protein sequence ID" value="PYZ99139.1"/>
    <property type="molecule type" value="Genomic_DNA"/>
</dbReference>
<accession>A0A2W0HQI4</accession>
<dbReference type="GO" id="GO:0004335">
    <property type="term" value="F:galactokinase activity"/>
    <property type="evidence" value="ECO:0007669"/>
    <property type="project" value="UniProtKB-UniRule"/>
</dbReference>
<evidence type="ECO:0000259" key="13">
    <source>
        <dbReference type="Pfam" id="PF00288"/>
    </source>
</evidence>
<feature type="binding site" evidence="11">
    <location>
        <begin position="37"/>
        <end position="40"/>
    </location>
    <ligand>
        <name>substrate</name>
    </ligand>
</feature>
<gene>
    <name evidence="11" type="primary">galK</name>
    <name evidence="16" type="ORF">CR205_02735</name>
</gene>
<dbReference type="FunFam" id="3.30.70.890:FF:000001">
    <property type="entry name" value="Galactokinase"/>
    <property type="match status" value="1"/>
</dbReference>
<evidence type="ECO:0000256" key="10">
    <source>
        <dbReference type="ARBA" id="ARBA00023277"/>
    </source>
</evidence>
<sequence length="394" mass="43724">MKRKLLDLYSDAFDRTDWTASECRLFFAPGRVNLIGEHIDYNGGSVLPATLSLGTYVLVVPRKDRQVRLYSGNFEGKGIIEFSLDELIYEKKDDWANYPKGVLSVFADKGHKGTAGFDAVFYGNIPNGAGLSSSASIEVVTAVMWNELNGFGVDPVTLVQWCQQAENDFIGVNCGIMDQFSIGLGKKDHAILLDCDSLSYEYTPLELGEYVLVVANTNKRRGLADSKYNERRSECERAMQALQMELRINELCELTPESFEEHADLIEEQVVRKRAKHAVTEHARTLQAAKRLKAGELKQFGLLMNDSHVSLRDDYEVTGKELDALVSAAWEEESVIGARMTGAGFGGCTVNLIHRDNLDQVLSRIGEKYKQVTGLNAVFYVADSGEGAHEITGE</sequence>
<dbReference type="AlphaFoldDB" id="A0A2W0HQI4"/>
<keyword evidence="10 11" id="KW-0119">Carbohydrate metabolism</keyword>
<dbReference type="InterPro" id="IPR020568">
    <property type="entry name" value="Ribosomal_Su5_D2-typ_SF"/>
</dbReference>
<dbReference type="InterPro" id="IPR019741">
    <property type="entry name" value="Galactokinase_CS"/>
</dbReference>
<dbReference type="Proteomes" id="UP000248066">
    <property type="component" value="Unassembled WGS sequence"/>
</dbReference>
<dbReference type="HAMAP" id="MF_00246">
    <property type="entry name" value="Galactokinase"/>
    <property type="match status" value="1"/>
</dbReference>
<dbReference type="NCBIfam" id="NF003705">
    <property type="entry name" value="PRK05322.1"/>
    <property type="match status" value="1"/>
</dbReference>
<evidence type="ECO:0000259" key="15">
    <source>
        <dbReference type="Pfam" id="PF10509"/>
    </source>
</evidence>
<keyword evidence="8 11" id="KW-0460">Magnesium</keyword>
<dbReference type="InterPro" id="IPR013750">
    <property type="entry name" value="GHMP_kinase_C_dom"/>
</dbReference>
<keyword evidence="5 11" id="KW-0547">Nucleotide-binding</keyword>
<dbReference type="PANTHER" id="PTHR10457">
    <property type="entry name" value="MEVALONATE KINASE/GALACTOKINASE"/>
    <property type="match status" value="1"/>
</dbReference>
<evidence type="ECO:0000256" key="6">
    <source>
        <dbReference type="ARBA" id="ARBA00022777"/>
    </source>
</evidence>
<feature type="domain" description="GHMP kinase C-terminal" evidence="14">
    <location>
        <begin position="290"/>
        <end position="370"/>
    </location>
</feature>
<keyword evidence="2 11" id="KW-0963">Cytoplasm</keyword>
<organism evidence="16 17">
    <name type="scientific">Alteribacter lacisalsi</name>
    <dbReference type="NCBI Taxonomy" id="2045244"/>
    <lineage>
        <taxon>Bacteria</taxon>
        <taxon>Bacillati</taxon>
        <taxon>Bacillota</taxon>
        <taxon>Bacilli</taxon>
        <taxon>Bacillales</taxon>
        <taxon>Bacillaceae</taxon>
        <taxon>Alteribacter</taxon>
    </lineage>
</organism>
<feature type="domain" description="GHMP kinase N-terminal" evidence="13">
    <location>
        <begin position="97"/>
        <end position="185"/>
    </location>
</feature>
<evidence type="ECO:0000313" key="17">
    <source>
        <dbReference type="Proteomes" id="UP000248066"/>
    </source>
</evidence>
<dbReference type="UniPathway" id="UPA00214"/>
<name>A0A2W0HQI4_9BACI</name>
<comment type="catalytic activity">
    <reaction evidence="11">
        <text>alpha-D-galactose + ATP = alpha-D-galactose 1-phosphate + ADP + H(+)</text>
        <dbReference type="Rhea" id="RHEA:13553"/>
        <dbReference type="ChEBI" id="CHEBI:15378"/>
        <dbReference type="ChEBI" id="CHEBI:28061"/>
        <dbReference type="ChEBI" id="CHEBI:30616"/>
        <dbReference type="ChEBI" id="CHEBI:58336"/>
        <dbReference type="ChEBI" id="CHEBI:456216"/>
        <dbReference type="EC" id="2.7.1.6"/>
    </reaction>
</comment>
<evidence type="ECO:0000256" key="9">
    <source>
        <dbReference type="ARBA" id="ARBA00023144"/>
    </source>
</evidence>
<keyword evidence="4 11" id="KW-0479">Metal-binding</keyword>
<comment type="pathway">
    <text evidence="11">Carbohydrate metabolism; galactose metabolism.</text>
</comment>
<dbReference type="PRINTS" id="PR00959">
    <property type="entry name" value="MEVGALKINASE"/>
</dbReference>